<dbReference type="OrthoDB" id="2444812at2759"/>
<dbReference type="SMART" id="SM00456">
    <property type="entry name" value="WW"/>
    <property type="match status" value="1"/>
</dbReference>
<feature type="compositionally biased region" description="Polar residues" evidence="1">
    <location>
        <begin position="141"/>
        <end position="163"/>
    </location>
</feature>
<dbReference type="PROSITE" id="PS50020">
    <property type="entry name" value="WW_DOMAIN_2"/>
    <property type="match status" value="1"/>
</dbReference>
<feature type="domain" description="WW" evidence="2">
    <location>
        <begin position="98"/>
        <end position="132"/>
    </location>
</feature>
<feature type="compositionally biased region" description="Low complexity" evidence="1">
    <location>
        <begin position="59"/>
        <end position="100"/>
    </location>
</feature>
<sequence length="289" mass="30913">MSPSPSPAPDVASPADSKAHSPRREESEPAQDNSEHEREPSEDPHDSELESKSPDDASAEASSSSTSAAADPTSASTSASASASAPDSSSASPSVPGTASQGDWQAVWSSAHNAYYFYNSLTHETTWVNPLQPNAEAGPSNVGSDSPEASSSTADPSYQSTPGSDLYAAAAAQGIDPALAHLDPSLGGGSSTNPAAFTYTAKFNARTGAFTRPDGRDPTHLSEYERAKRMSEFYFDVNAWESDVAQRKLEEAQEEEEGRKRKRPTKKDLERFKEQKRQKKLAKTAWLRT</sequence>
<dbReference type="Proteomes" id="UP000230002">
    <property type="component" value="Unassembled WGS sequence"/>
</dbReference>
<dbReference type="Gene3D" id="2.20.70.10">
    <property type="match status" value="1"/>
</dbReference>
<evidence type="ECO:0000313" key="4">
    <source>
        <dbReference type="Proteomes" id="UP000230002"/>
    </source>
</evidence>
<proteinExistence type="predicted"/>
<dbReference type="AlphaFoldDB" id="A0A2G8S5W9"/>
<evidence type="ECO:0000259" key="2">
    <source>
        <dbReference type="PROSITE" id="PS50020"/>
    </source>
</evidence>
<feature type="compositionally biased region" description="Basic and acidic residues" evidence="1">
    <location>
        <begin position="266"/>
        <end position="275"/>
    </location>
</feature>
<organism evidence="3 4">
    <name type="scientific">Ganoderma sinense ZZ0214-1</name>
    <dbReference type="NCBI Taxonomy" id="1077348"/>
    <lineage>
        <taxon>Eukaryota</taxon>
        <taxon>Fungi</taxon>
        <taxon>Dikarya</taxon>
        <taxon>Basidiomycota</taxon>
        <taxon>Agaricomycotina</taxon>
        <taxon>Agaricomycetes</taxon>
        <taxon>Polyporales</taxon>
        <taxon>Polyporaceae</taxon>
        <taxon>Ganoderma</taxon>
    </lineage>
</organism>
<dbReference type="Pfam" id="PF00397">
    <property type="entry name" value="WW"/>
    <property type="match status" value="1"/>
</dbReference>
<feature type="region of interest" description="Disordered" evidence="1">
    <location>
        <begin position="1"/>
        <end position="102"/>
    </location>
</feature>
<feature type="compositionally biased region" description="Basic and acidic residues" evidence="1">
    <location>
        <begin position="17"/>
        <end position="55"/>
    </location>
</feature>
<keyword evidence="4" id="KW-1185">Reference proteome</keyword>
<protein>
    <recommendedName>
        <fullName evidence="2">WW domain-containing protein</fullName>
    </recommendedName>
</protein>
<feature type="region of interest" description="Disordered" evidence="1">
    <location>
        <begin position="129"/>
        <end position="169"/>
    </location>
</feature>
<dbReference type="PROSITE" id="PS01159">
    <property type="entry name" value="WW_DOMAIN_1"/>
    <property type="match status" value="1"/>
</dbReference>
<name>A0A2G8S5W9_9APHY</name>
<evidence type="ECO:0000256" key="1">
    <source>
        <dbReference type="SAM" id="MobiDB-lite"/>
    </source>
</evidence>
<evidence type="ECO:0000313" key="3">
    <source>
        <dbReference type="EMBL" id="PIL29161.1"/>
    </source>
</evidence>
<gene>
    <name evidence="3" type="ORF">GSI_09210</name>
</gene>
<dbReference type="SUPFAM" id="SSF51045">
    <property type="entry name" value="WW domain"/>
    <property type="match status" value="1"/>
</dbReference>
<dbReference type="EMBL" id="AYKW01000023">
    <property type="protein sequence ID" value="PIL29161.1"/>
    <property type="molecule type" value="Genomic_DNA"/>
</dbReference>
<accession>A0A2G8S5W9</accession>
<feature type="region of interest" description="Disordered" evidence="1">
    <location>
        <begin position="247"/>
        <end position="289"/>
    </location>
</feature>
<dbReference type="InterPro" id="IPR036020">
    <property type="entry name" value="WW_dom_sf"/>
</dbReference>
<comment type="caution">
    <text evidence="3">The sequence shown here is derived from an EMBL/GenBank/DDBJ whole genome shotgun (WGS) entry which is preliminary data.</text>
</comment>
<reference evidence="3 4" key="1">
    <citation type="journal article" date="2015" name="Sci. Rep.">
        <title>Chromosome-level genome map provides insights into diverse defense mechanisms in the medicinal fungus Ganoderma sinense.</title>
        <authorList>
            <person name="Zhu Y."/>
            <person name="Xu J."/>
            <person name="Sun C."/>
            <person name="Zhou S."/>
            <person name="Xu H."/>
            <person name="Nelson D.R."/>
            <person name="Qian J."/>
            <person name="Song J."/>
            <person name="Luo H."/>
            <person name="Xiang L."/>
            <person name="Li Y."/>
            <person name="Xu Z."/>
            <person name="Ji A."/>
            <person name="Wang L."/>
            <person name="Lu S."/>
            <person name="Hayward A."/>
            <person name="Sun W."/>
            <person name="Li X."/>
            <person name="Schwartz D.C."/>
            <person name="Wang Y."/>
            <person name="Chen S."/>
        </authorList>
    </citation>
    <scope>NUCLEOTIDE SEQUENCE [LARGE SCALE GENOMIC DNA]</scope>
    <source>
        <strain evidence="3 4">ZZ0214-1</strain>
    </source>
</reference>
<dbReference type="InterPro" id="IPR001202">
    <property type="entry name" value="WW_dom"/>
</dbReference>